<name>A0ABR1F8Y9_9ASCO</name>
<proteinExistence type="predicted"/>
<feature type="signal peptide" evidence="1">
    <location>
        <begin position="1"/>
        <end position="18"/>
    </location>
</feature>
<accession>A0ABR1F8Y9</accession>
<evidence type="ECO:0000256" key="1">
    <source>
        <dbReference type="SAM" id="SignalP"/>
    </source>
</evidence>
<dbReference type="Pfam" id="PF21203">
    <property type="entry name" value="ECM10"/>
    <property type="match status" value="1"/>
</dbReference>
<protein>
    <recommendedName>
        <fullName evidence="4">ER membrane protein complex subunit 10</fullName>
    </recommendedName>
</protein>
<evidence type="ECO:0000313" key="2">
    <source>
        <dbReference type="EMBL" id="KAK7206306.1"/>
    </source>
</evidence>
<keyword evidence="1" id="KW-0732">Signal</keyword>
<sequence>MKLSSALGLLLSVGAALALEVDDFLESYTVAVTSPGSSYSSSIEFAFNTYTKSASLLSKEITPSETSEEGFYVLNGQSLTDELPLAPGSSKGIYSIHLSSSGRPWHIDYGRRHPSFPSTPEVNVVSPAKGPVATLKAPVIQGDKVVEEDNRSFIQKYWMFIVPMLLVFMLGGGGGQ</sequence>
<dbReference type="EMBL" id="JBBJBU010000003">
    <property type="protein sequence ID" value="KAK7206306.1"/>
    <property type="molecule type" value="Genomic_DNA"/>
</dbReference>
<comment type="caution">
    <text evidence="2">The sequence shown here is derived from an EMBL/GenBank/DDBJ whole genome shotgun (WGS) entry which is preliminary data.</text>
</comment>
<dbReference type="GeneID" id="90037786"/>
<gene>
    <name evidence="2" type="ORF">BZA70DRAFT_276262</name>
</gene>
<dbReference type="Proteomes" id="UP001498771">
    <property type="component" value="Unassembled WGS sequence"/>
</dbReference>
<keyword evidence="3" id="KW-1185">Reference proteome</keyword>
<evidence type="ECO:0008006" key="4">
    <source>
        <dbReference type="Google" id="ProtNLM"/>
    </source>
</evidence>
<organism evidence="2 3">
    <name type="scientific">Myxozyma melibiosi</name>
    <dbReference type="NCBI Taxonomy" id="54550"/>
    <lineage>
        <taxon>Eukaryota</taxon>
        <taxon>Fungi</taxon>
        <taxon>Dikarya</taxon>
        <taxon>Ascomycota</taxon>
        <taxon>Saccharomycotina</taxon>
        <taxon>Lipomycetes</taxon>
        <taxon>Lipomycetales</taxon>
        <taxon>Lipomycetaceae</taxon>
        <taxon>Myxozyma</taxon>
    </lineage>
</organism>
<evidence type="ECO:0000313" key="3">
    <source>
        <dbReference type="Proteomes" id="UP001498771"/>
    </source>
</evidence>
<reference evidence="2 3" key="1">
    <citation type="submission" date="2024-03" db="EMBL/GenBank/DDBJ databases">
        <title>Genome-scale model development and genomic sequencing of the oleaginous clade Lipomyces.</title>
        <authorList>
            <consortium name="Lawrence Berkeley National Laboratory"/>
            <person name="Czajka J.J."/>
            <person name="Han Y."/>
            <person name="Kim J."/>
            <person name="Mondo S.J."/>
            <person name="Hofstad B.A."/>
            <person name="Robles A."/>
            <person name="Haridas S."/>
            <person name="Riley R."/>
            <person name="LaButti K."/>
            <person name="Pangilinan J."/>
            <person name="Andreopoulos W."/>
            <person name="Lipzen A."/>
            <person name="Yan J."/>
            <person name="Wang M."/>
            <person name="Ng V."/>
            <person name="Grigoriev I.V."/>
            <person name="Spatafora J.W."/>
            <person name="Magnuson J.K."/>
            <person name="Baker S.E."/>
            <person name="Pomraning K.R."/>
        </authorList>
    </citation>
    <scope>NUCLEOTIDE SEQUENCE [LARGE SCALE GENOMIC DNA]</scope>
    <source>
        <strain evidence="2 3">Phaff 52-87</strain>
    </source>
</reference>
<feature type="chain" id="PRO_5045437720" description="ER membrane protein complex subunit 10" evidence="1">
    <location>
        <begin position="19"/>
        <end position="176"/>
    </location>
</feature>
<dbReference type="RefSeq" id="XP_064769339.1">
    <property type="nucleotide sequence ID" value="XM_064912274.1"/>
</dbReference>